<proteinExistence type="predicted"/>
<protein>
    <recommendedName>
        <fullName evidence="2">Srp40 C-terminal domain-containing protein</fullName>
    </recommendedName>
</protein>
<organism evidence="3 4">
    <name type="scientific">Lentinus brumalis</name>
    <dbReference type="NCBI Taxonomy" id="2498619"/>
    <lineage>
        <taxon>Eukaryota</taxon>
        <taxon>Fungi</taxon>
        <taxon>Dikarya</taxon>
        <taxon>Basidiomycota</taxon>
        <taxon>Agaricomycotina</taxon>
        <taxon>Agaricomycetes</taxon>
        <taxon>Polyporales</taxon>
        <taxon>Polyporaceae</taxon>
        <taxon>Lentinus</taxon>
    </lineage>
</organism>
<dbReference type="OrthoDB" id="5599646at2759"/>
<feature type="compositionally biased region" description="Acidic residues" evidence="1">
    <location>
        <begin position="35"/>
        <end position="57"/>
    </location>
</feature>
<dbReference type="AlphaFoldDB" id="A0A371DVA2"/>
<feature type="compositionally biased region" description="Polar residues" evidence="1">
    <location>
        <begin position="105"/>
        <end position="126"/>
    </location>
</feature>
<gene>
    <name evidence="3" type="ORF">OH76DRAFT_382987</name>
</gene>
<evidence type="ECO:0000313" key="4">
    <source>
        <dbReference type="Proteomes" id="UP000256964"/>
    </source>
</evidence>
<dbReference type="Pfam" id="PF05022">
    <property type="entry name" value="SRP40_C"/>
    <property type="match status" value="1"/>
</dbReference>
<evidence type="ECO:0000313" key="3">
    <source>
        <dbReference type="EMBL" id="RDX56398.1"/>
    </source>
</evidence>
<dbReference type="STRING" id="139420.A0A371DVA2"/>
<dbReference type="PANTHER" id="PTHR23216:SF1">
    <property type="entry name" value="NUCLEOLAR AND COILED-BODY PHOSPHOPROTEIN 1"/>
    <property type="match status" value="1"/>
</dbReference>
<keyword evidence="4" id="KW-1185">Reference proteome</keyword>
<evidence type="ECO:0000256" key="1">
    <source>
        <dbReference type="SAM" id="MobiDB-lite"/>
    </source>
</evidence>
<accession>A0A371DVA2</accession>
<feature type="domain" description="Srp40 C-terminal" evidence="2">
    <location>
        <begin position="145"/>
        <end position="218"/>
    </location>
</feature>
<dbReference type="GO" id="GO:0005730">
    <property type="term" value="C:nucleolus"/>
    <property type="evidence" value="ECO:0007669"/>
    <property type="project" value="InterPro"/>
</dbReference>
<feature type="compositionally biased region" description="Low complexity" evidence="1">
    <location>
        <begin position="24"/>
        <end position="34"/>
    </location>
</feature>
<dbReference type="Proteomes" id="UP000256964">
    <property type="component" value="Unassembled WGS sequence"/>
</dbReference>
<reference evidence="3 4" key="1">
    <citation type="journal article" date="2018" name="Biotechnol. Biofuels">
        <title>Integrative visual omics of the white-rot fungus Polyporus brumalis exposes the biotechnological potential of its oxidative enzymes for delignifying raw plant biomass.</title>
        <authorList>
            <person name="Miyauchi S."/>
            <person name="Rancon A."/>
            <person name="Drula E."/>
            <person name="Hage H."/>
            <person name="Chaduli D."/>
            <person name="Favel A."/>
            <person name="Grisel S."/>
            <person name="Henrissat B."/>
            <person name="Herpoel-Gimbert I."/>
            <person name="Ruiz-Duenas F.J."/>
            <person name="Chevret D."/>
            <person name="Hainaut M."/>
            <person name="Lin J."/>
            <person name="Wang M."/>
            <person name="Pangilinan J."/>
            <person name="Lipzen A."/>
            <person name="Lesage-Meessen L."/>
            <person name="Navarro D."/>
            <person name="Riley R."/>
            <person name="Grigoriev I.V."/>
            <person name="Zhou S."/>
            <person name="Raouche S."/>
            <person name="Rosso M.N."/>
        </authorList>
    </citation>
    <scope>NUCLEOTIDE SEQUENCE [LARGE SCALE GENOMIC DNA]</scope>
    <source>
        <strain evidence="3 4">BRFM 1820</strain>
    </source>
</reference>
<dbReference type="EMBL" id="KZ857380">
    <property type="protein sequence ID" value="RDX56398.1"/>
    <property type="molecule type" value="Genomic_DNA"/>
</dbReference>
<dbReference type="GO" id="GO:0005654">
    <property type="term" value="C:nucleoplasm"/>
    <property type="evidence" value="ECO:0007669"/>
    <property type="project" value="TreeGrafter"/>
</dbReference>
<sequence>MEEGPSLDAIIKEWKELKEKKSAAPDPESSSSEESSSEESSSEESSSEESSDSDSDSDSSSSSSSSATSSKAKAKSKSKPASTPAKEEVSVTKKRRTGDDGASVPTATAVNGTPANGSSENTTPQPSGRGKNNGEGKKPKKANAPFQRVKAEEVTYIDPRLKDNRFESRGASASDYGARASRDLIVTRGAGFRKEKNKKKRGSYRGGEITMESHSIKFTD</sequence>
<feature type="compositionally biased region" description="Low complexity" evidence="1">
    <location>
        <begin position="58"/>
        <end position="71"/>
    </location>
</feature>
<feature type="region of interest" description="Disordered" evidence="1">
    <location>
        <begin position="1"/>
        <end position="151"/>
    </location>
</feature>
<dbReference type="PANTHER" id="PTHR23216">
    <property type="entry name" value="NUCLEOLAR AND COILED-BODY PHOSPHOPROTEIN 1"/>
    <property type="match status" value="1"/>
</dbReference>
<feature type="compositionally biased region" description="Basic and acidic residues" evidence="1">
    <location>
        <begin position="10"/>
        <end position="23"/>
    </location>
</feature>
<name>A0A371DVA2_9APHY</name>
<feature type="region of interest" description="Disordered" evidence="1">
    <location>
        <begin position="191"/>
        <end position="220"/>
    </location>
</feature>
<dbReference type="InterPro" id="IPR007718">
    <property type="entry name" value="Srp40_C"/>
</dbReference>
<dbReference type="InterPro" id="IPR039191">
    <property type="entry name" value="Nopp140-like"/>
</dbReference>
<evidence type="ECO:0000259" key="2">
    <source>
        <dbReference type="Pfam" id="PF05022"/>
    </source>
</evidence>